<protein>
    <submittedName>
        <fullName evidence="3">Pentatricopeptide repeat-containing At5g66520-like</fullName>
    </submittedName>
</protein>
<evidence type="ECO:0000313" key="4">
    <source>
        <dbReference type="Proteomes" id="UP000594638"/>
    </source>
</evidence>
<accession>A0A8S0SYK9</accession>
<dbReference type="GO" id="GO:0003723">
    <property type="term" value="F:RNA binding"/>
    <property type="evidence" value="ECO:0007669"/>
    <property type="project" value="InterPro"/>
</dbReference>
<dbReference type="PROSITE" id="PS51375">
    <property type="entry name" value="PPR"/>
    <property type="match status" value="3"/>
</dbReference>
<feature type="repeat" description="PPR" evidence="2">
    <location>
        <begin position="176"/>
        <end position="210"/>
    </location>
</feature>
<evidence type="ECO:0000313" key="3">
    <source>
        <dbReference type="EMBL" id="CAA2997721.1"/>
    </source>
</evidence>
<dbReference type="PANTHER" id="PTHR47926">
    <property type="entry name" value="PENTATRICOPEPTIDE REPEAT-CONTAINING PROTEIN"/>
    <property type="match status" value="1"/>
</dbReference>
<dbReference type="NCBIfam" id="TIGR00756">
    <property type="entry name" value="PPR"/>
    <property type="match status" value="4"/>
</dbReference>
<reference evidence="3 4" key="1">
    <citation type="submission" date="2019-12" db="EMBL/GenBank/DDBJ databases">
        <authorList>
            <person name="Alioto T."/>
            <person name="Alioto T."/>
            <person name="Gomez Garrido J."/>
        </authorList>
    </citation>
    <scope>NUCLEOTIDE SEQUENCE [LARGE SCALE GENOMIC DNA]</scope>
</reference>
<keyword evidence="1" id="KW-0677">Repeat</keyword>
<dbReference type="PANTHER" id="PTHR47926:SF436">
    <property type="entry name" value="PENTATRICOPEPTIDE REPEAT-CONTAINING PROTEIN ELI1, CHLOROPLASTIC-LIKE ISOFORM X2"/>
    <property type="match status" value="1"/>
</dbReference>
<comment type="caution">
    <text evidence="3">The sequence shown here is derived from an EMBL/GenBank/DDBJ whole genome shotgun (WGS) entry which is preliminary data.</text>
</comment>
<dbReference type="InterPro" id="IPR046960">
    <property type="entry name" value="PPR_At4g14850-like_plant"/>
</dbReference>
<dbReference type="GO" id="GO:0009451">
    <property type="term" value="P:RNA modification"/>
    <property type="evidence" value="ECO:0007669"/>
    <property type="project" value="InterPro"/>
</dbReference>
<dbReference type="OrthoDB" id="1863268at2759"/>
<sequence length="530" mass="59363">MIRRRVIIQTNSSLELTFRTLDRLKQIHAHLLKINFSENPSIVAPLLSYAATSNNPTLFSYACTIFEKLRYRSTFLYNNMIRGYVQSNLAVDAIFCYKMMLKDGLIKNNYTLTPLIKACSMVVHESRYMGFLVHGHVVRLGFCREQFIASALIEFYSLNLDMGKARVLFDEMPERDVVLWTTMIDGYGKMGDIENARGLFEEMPEKNVISWSTIMAAYSRISDFREVLSLFKKMEEVNVKPNESVFVSALTACAHTGALAQGLWLHSYAKRCKFDSNAILATALVDMYSKCGSVELALSVFEGISDKGSRAWNAIISGVAMNGEALKSLQLFDEMVLSGIQPTDATFVSVLTACTHANLVDRGLSLFQIMGSIYGVEPKIEHYACVVDLLARSGRLDEAEKFVEEKMGSIGEGDANVWGALLAACRTHGKVDIGKRVWRKLANEGVPDYGTHVLSYNMYKEAGLETEAESVRRMIEERRMMKIPGCSSIEVNGMVEEFFAGDLLHPKAQELFKVLDSLLRVSDVTCSIKL</sequence>
<dbReference type="InterPro" id="IPR002885">
    <property type="entry name" value="PPR_rpt"/>
</dbReference>
<dbReference type="Pfam" id="PF01535">
    <property type="entry name" value="PPR"/>
    <property type="match status" value="6"/>
</dbReference>
<proteinExistence type="predicted"/>
<gene>
    <name evidence="3" type="ORF">OLEA9_A050142</name>
</gene>
<dbReference type="AlphaFoldDB" id="A0A8S0SYK9"/>
<dbReference type="FunFam" id="1.25.40.10:FF:000348">
    <property type="entry name" value="Pentatricopeptide repeat-containing protein chloroplastic"/>
    <property type="match status" value="1"/>
</dbReference>
<organism evidence="3 4">
    <name type="scientific">Olea europaea subsp. europaea</name>
    <dbReference type="NCBI Taxonomy" id="158383"/>
    <lineage>
        <taxon>Eukaryota</taxon>
        <taxon>Viridiplantae</taxon>
        <taxon>Streptophyta</taxon>
        <taxon>Embryophyta</taxon>
        <taxon>Tracheophyta</taxon>
        <taxon>Spermatophyta</taxon>
        <taxon>Magnoliopsida</taxon>
        <taxon>eudicotyledons</taxon>
        <taxon>Gunneridae</taxon>
        <taxon>Pentapetalae</taxon>
        <taxon>asterids</taxon>
        <taxon>lamiids</taxon>
        <taxon>Lamiales</taxon>
        <taxon>Oleaceae</taxon>
        <taxon>Oleeae</taxon>
        <taxon>Olea</taxon>
    </lineage>
</organism>
<dbReference type="FunFam" id="1.25.40.10:FF:000090">
    <property type="entry name" value="Pentatricopeptide repeat-containing protein, chloroplastic"/>
    <property type="match status" value="1"/>
</dbReference>
<feature type="repeat" description="PPR" evidence="2">
    <location>
        <begin position="73"/>
        <end position="107"/>
    </location>
</feature>
<dbReference type="Pfam" id="PF13041">
    <property type="entry name" value="PPR_2"/>
    <property type="match status" value="1"/>
</dbReference>
<feature type="repeat" description="PPR" evidence="2">
    <location>
        <begin position="308"/>
        <end position="342"/>
    </location>
</feature>
<dbReference type="Proteomes" id="UP000594638">
    <property type="component" value="Unassembled WGS sequence"/>
</dbReference>
<dbReference type="EMBL" id="CACTIH010005565">
    <property type="protein sequence ID" value="CAA2997721.1"/>
    <property type="molecule type" value="Genomic_DNA"/>
</dbReference>
<keyword evidence="4" id="KW-1185">Reference proteome</keyword>
<evidence type="ECO:0000256" key="1">
    <source>
        <dbReference type="ARBA" id="ARBA00022737"/>
    </source>
</evidence>
<evidence type="ECO:0000256" key="2">
    <source>
        <dbReference type="PROSITE-ProRule" id="PRU00708"/>
    </source>
</evidence>
<dbReference type="Gene3D" id="1.25.40.10">
    <property type="entry name" value="Tetratricopeptide repeat domain"/>
    <property type="match status" value="4"/>
</dbReference>
<name>A0A8S0SYK9_OLEEU</name>
<dbReference type="InterPro" id="IPR011990">
    <property type="entry name" value="TPR-like_helical_dom_sf"/>
</dbReference>
<dbReference type="Gramene" id="OE9A050142T1">
    <property type="protein sequence ID" value="OE9A050142C1"/>
    <property type="gene ID" value="OE9A050142"/>
</dbReference>